<dbReference type="PANTHER" id="PTHR35996">
    <property type="entry name" value="OSJNBA0038O10.25 PROTEIN"/>
    <property type="match status" value="1"/>
</dbReference>
<sequence>MAAQPAPGDQLMFLNELTPIFEEFTQQPVAFLGGFFSGVFRLNLSDDPLKSWLEAQNGSEIYKDGHNTSENDKNKGPQSISID</sequence>
<dbReference type="EMBL" id="GL890954">
    <property type="protein sequence ID" value="EGJ30381.1"/>
    <property type="molecule type" value="Genomic_DNA"/>
</dbReference>
<dbReference type="PANTHER" id="PTHR35996:SF1">
    <property type="entry name" value="OS04G0528100 PROTEIN"/>
    <property type="match status" value="1"/>
</dbReference>
<dbReference type="AlphaFoldDB" id="F4XYG8"/>
<feature type="region of interest" description="Disordered" evidence="1">
    <location>
        <begin position="60"/>
        <end position="83"/>
    </location>
</feature>
<proteinExistence type="predicted"/>
<evidence type="ECO:0000313" key="3">
    <source>
        <dbReference type="Proteomes" id="UP000003959"/>
    </source>
</evidence>
<evidence type="ECO:0000256" key="1">
    <source>
        <dbReference type="SAM" id="MobiDB-lite"/>
    </source>
</evidence>
<evidence type="ECO:0000313" key="2">
    <source>
        <dbReference type="EMBL" id="EGJ30381.1"/>
    </source>
</evidence>
<dbReference type="Proteomes" id="UP000003959">
    <property type="component" value="Unassembled WGS sequence"/>
</dbReference>
<gene>
    <name evidence="2" type="ORF">LYNGBM3L_51730</name>
</gene>
<dbReference type="HOGENOM" id="CLU_203090_0_0_3"/>
<reference evidence="3" key="1">
    <citation type="journal article" date="2011" name="Proc. Natl. Acad. Sci. U.S.A.">
        <title>Genomic insights into the physiology and ecology of the marine filamentous cyanobacterium Lyngbya majuscula.</title>
        <authorList>
            <person name="Jones A.C."/>
            <person name="Monroe E.A."/>
            <person name="Podell S."/>
            <person name="Hess W.R."/>
            <person name="Klages S."/>
            <person name="Esquenazi E."/>
            <person name="Niessen S."/>
            <person name="Hoover H."/>
            <person name="Rothmann M."/>
            <person name="Lasken R.S."/>
            <person name="Yates J.R.III."/>
            <person name="Reinhardt R."/>
            <person name="Kube M."/>
            <person name="Burkart M.D."/>
            <person name="Allen E.E."/>
            <person name="Dorrestein P.C."/>
            <person name="Gerwick W.H."/>
            <person name="Gerwick L."/>
        </authorList>
    </citation>
    <scope>NUCLEOTIDE SEQUENCE [LARGE SCALE GENOMIC DNA]</scope>
    <source>
        <strain evidence="3">3L</strain>
    </source>
</reference>
<name>F4XYG8_9CYAN</name>
<dbReference type="eggNOG" id="ENOG5032ZTM">
    <property type="taxonomic scope" value="Bacteria"/>
</dbReference>
<protein>
    <submittedName>
        <fullName evidence="2">Uncharacterized protein</fullName>
    </submittedName>
</protein>
<keyword evidence="3" id="KW-1185">Reference proteome</keyword>
<accession>F4XYG8</accession>
<dbReference type="InterPro" id="IPR040278">
    <property type="entry name" value="UPF0426"/>
</dbReference>
<dbReference type="Pfam" id="PF26369">
    <property type="entry name" value="UPF0426"/>
    <property type="match status" value="1"/>
</dbReference>
<feature type="compositionally biased region" description="Basic and acidic residues" evidence="1">
    <location>
        <begin position="61"/>
        <end position="75"/>
    </location>
</feature>
<organism evidence="2 3">
    <name type="scientific">Moorena producens 3L</name>
    <dbReference type="NCBI Taxonomy" id="489825"/>
    <lineage>
        <taxon>Bacteria</taxon>
        <taxon>Bacillati</taxon>
        <taxon>Cyanobacteriota</taxon>
        <taxon>Cyanophyceae</taxon>
        <taxon>Coleofasciculales</taxon>
        <taxon>Coleofasciculaceae</taxon>
        <taxon>Moorena</taxon>
    </lineage>
</organism>